<dbReference type="RefSeq" id="XP_011668371.1">
    <property type="nucleotide sequence ID" value="XM_011670069.2"/>
</dbReference>
<sequence>MAMQPHNMDPRLPLKIQENVTDLGSLTRQVLRSSKSNEMLLHAAKNFASQEGTVESSLQTLKKMDILASHLRFQAEAIERNVEVMDTLQDQLSTLQR</sequence>
<evidence type="ECO:0000313" key="7">
    <source>
        <dbReference type="Proteomes" id="UP000007110"/>
    </source>
</evidence>
<keyword evidence="7" id="KW-1185">Reference proteome</keyword>
<evidence type="ECO:0000256" key="1">
    <source>
        <dbReference type="ARBA" id="ARBA00004656"/>
    </source>
</evidence>
<dbReference type="EnsemblMetazoa" id="XM_011670069">
    <property type="protein sequence ID" value="XP_011668371"/>
    <property type="gene ID" value="LOC105440196"/>
</dbReference>
<keyword evidence="5" id="KW-0458">Lysosome</keyword>
<dbReference type="InterPro" id="IPR032143">
    <property type="entry name" value="BORCS7"/>
</dbReference>
<proteinExistence type="inferred from homology"/>
<dbReference type="Proteomes" id="UP000007110">
    <property type="component" value="Unassembled WGS sequence"/>
</dbReference>
<accession>A0A7M7HMV3</accession>
<dbReference type="PANTHER" id="PTHR31397">
    <property type="entry name" value="BLOC-1-RELATED COMPLEX SUBUNIT 7 BORSC7"/>
    <property type="match status" value="1"/>
</dbReference>
<dbReference type="FunCoup" id="A0A7M7HMV3">
    <property type="interactions" value="685"/>
</dbReference>
<dbReference type="KEGG" id="spu:105440196"/>
<dbReference type="InParanoid" id="A0A7M7HMV3"/>
<reference evidence="7" key="1">
    <citation type="submission" date="2015-02" db="EMBL/GenBank/DDBJ databases">
        <title>Genome sequencing for Strongylocentrotus purpuratus.</title>
        <authorList>
            <person name="Murali S."/>
            <person name="Liu Y."/>
            <person name="Vee V."/>
            <person name="English A."/>
            <person name="Wang M."/>
            <person name="Skinner E."/>
            <person name="Han Y."/>
            <person name="Muzny D.M."/>
            <person name="Worley K.C."/>
            <person name="Gibbs R.A."/>
        </authorList>
    </citation>
    <scope>NUCLEOTIDE SEQUENCE</scope>
</reference>
<evidence type="ECO:0000256" key="2">
    <source>
        <dbReference type="ARBA" id="ARBA00005433"/>
    </source>
</evidence>
<dbReference type="GeneID" id="105440196"/>
<name>A0A7M7HMV3_STRPU</name>
<dbReference type="AlphaFoldDB" id="A0A7M7HMV3"/>
<evidence type="ECO:0000256" key="5">
    <source>
        <dbReference type="ARBA" id="ARBA00023228"/>
    </source>
</evidence>
<dbReference type="GO" id="GO:0005765">
    <property type="term" value="C:lysosomal membrane"/>
    <property type="evidence" value="ECO:0007669"/>
    <property type="project" value="UniProtKB-SubCell"/>
</dbReference>
<evidence type="ECO:0000313" key="6">
    <source>
        <dbReference type="EnsemblMetazoa" id="XP_011668371"/>
    </source>
</evidence>
<protein>
    <recommendedName>
        <fullName evidence="3">BLOC-1-related complex subunit 7</fullName>
    </recommendedName>
</protein>
<comment type="subcellular location">
    <subcellularLocation>
        <location evidence="1">Lysosome membrane</location>
    </subcellularLocation>
</comment>
<comment type="similarity">
    <text evidence="2">Belongs to the BORCS7 family.</text>
</comment>
<dbReference type="Pfam" id="PF16088">
    <property type="entry name" value="BORCS7"/>
    <property type="match status" value="1"/>
</dbReference>
<dbReference type="PANTHER" id="PTHR31397:SF1">
    <property type="entry name" value="BLOC-1-RELATED COMPLEX SUBUNIT 7"/>
    <property type="match status" value="1"/>
</dbReference>
<evidence type="ECO:0000256" key="3">
    <source>
        <dbReference type="ARBA" id="ARBA00022295"/>
    </source>
</evidence>
<dbReference type="OrthoDB" id="5567844at2759"/>
<organism evidence="6 7">
    <name type="scientific">Strongylocentrotus purpuratus</name>
    <name type="common">Purple sea urchin</name>
    <dbReference type="NCBI Taxonomy" id="7668"/>
    <lineage>
        <taxon>Eukaryota</taxon>
        <taxon>Metazoa</taxon>
        <taxon>Echinodermata</taxon>
        <taxon>Eleutherozoa</taxon>
        <taxon>Echinozoa</taxon>
        <taxon>Echinoidea</taxon>
        <taxon>Euechinoidea</taxon>
        <taxon>Echinacea</taxon>
        <taxon>Camarodonta</taxon>
        <taxon>Echinidea</taxon>
        <taxon>Strongylocentrotidae</taxon>
        <taxon>Strongylocentrotus</taxon>
    </lineage>
</organism>
<dbReference type="OMA" id="HAAKNFA"/>
<keyword evidence="4" id="KW-0472">Membrane</keyword>
<reference evidence="6" key="2">
    <citation type="submission" date="2021-01" db="UniProtKB">
        <authorList>
            <consortium name="EnsemblMetazoa"/>
        </authorList>
    </citation>
    <scope>IDENTIFICATION</scope>
</reference>
<evidence type="ECO:0000256" key="4">
    <source>
        <dbReference type="ARBA" id="ARBA00023136"/>
    </source>
</evidence>
<dbReference type="CTD" id="119032"/>